<sequence>MILEQFKQDVNLGLSQTPKHIPSKYFYDKRGDELFVQIMNMPEYYLTRSEMEIFQQQSADIISSFDIQKGEEIEVVELGAGDGTKTIHLLFELIRARVTFKYIPIDISSNALIGLEHRMKEEIPELAINSLHGDYFQMLSDLKKSPNRKIILFLGSNIGNMSDEQATSFIASLSKNLNKGDKIVLGVDLIKEKEVVLPAYNDAAGITRDFNLNLLERMNRELHANFDLNSFVHDPEYHESEGIAKSFLKSTKKQTVEIGAINKQFEFEENERIHTEISRKYNDSILKKIIDQSPLSVKHRFTDHKSWFGDYIIDRV</sequence>
<dbReference type="AlphaFoldDB" id="A0A556MGH8"/>
<evidence type="ECO:0000259" key="3">
    <source>
        <dbReference type="Pfam" id="PF10017"/>
    </source>
</evidence>
<gene>
    <name evidence="4" type="primary">egtD</name>
    <name evidence="4" type="ORF">FO442_18465</name>
</gene>
<proteinExistence type="predicted"/>
<dbReference type="Proteomes" id="UP000316008">
    <property type="component" value="Unassembled WGS sequence"/>
</dbReference>
<evidence type="ECO:0000256" key="2">
    <source>
        <dbReference type="ARBA" id="ARBA00022679"/>
    </source>
</evidence>
<dbReference type="GO" id="GO:0032259">
    <property type="term" value="P:methylation"/>
    <property type="evidence" value="ECO:0007669"/>
    <property type="project" value="UniProtKB-KW"/>
</dbReference>
<feature type="domain" description="Histidine-specific methyltransferase SAM-dependent" evidence="3">
    <location>
        <begin position="6"/>
        <end position="313"/>
    </location>
</feature>
<organism evidence="4 5">
    <name type="scientific">Fluviicola chungangensis</name>
    <dbReference type="NCBI Taxonomy" id="2597671"/>
    <lineage>
        <taxon>Bacteria</taxon>
        <taxon>Pseudomonadati</taxon>
        <taxon>Bacteroidota</taxon>
        <taxon>Flavobacteriia</taxon>
        <taxon>Flavobacteriales</taxon>
        <taxon>Crocinitomicaceae</taxon>
        <taxon>Fluviicola</taxon>
    </lineage>
</organism>
<dbReference type="Pfam" id="PF10017">
    <property type="entry name" value="Methyltransf_33"/>
    <property type="match status" value="1"/>
</dbReference>
<dbReference type="EMBL" id="VLPL01000013">
    <property type="protein sequence ID" value="TSJ39000.1"/>
    <property type="molecule type" value="Genomic_DNA"/>
</dbReference>
<dbReference type="InterPro" id="IPR051128">
    <property type="entry name" value="EgtD_Methyltrsf_superfamily"/>
</dbReference>
<protein>
    <submittedName>
        <fullName evidence="4">L-histidine N(Alpha)-methyltransferase</fullName>
        <ecNumber evidence="4">2.1.1.44</ecNumber>
    </submittedName>
</protein>
<dbReference type="OrthoDB" id="5289726at2"/>
<name>A0A556MGH8_9FLAO</name>
<keyword evidence="5" id="KW-1185">Reference proteome</keyword>
<dbReference type="RefSeq" id="WP_144334700.1">
    <property type="nucleotide sequence ID" value="NZ_VLPL01000013.1"/>
</dbReference>
<dbReference type="GO" id="GO:0052706">
    <property type="term" value="F:L-histidine N(alpha)-methyltransferase activity"/>
    <property type="evidence" value="ECO:0007669"/>
    <property type="project" value="UniProtKB-EC"/>
</dbReference>
<dbReference type="NCBIfam" id="TIGR03438">
    <property type="entry name" value="egtD_ergothio"/>
    <property type="match status" value="1"/>
</dbReference>
<accession>A0A556MGH8</accession>
<dbReference type="SUPFAM" id="SSF53335">
    <property type="entry name" value="S-adenosyl-L-methionine-dependent methyltransferases"/>
    <property type="match status" value="1"/>
</dbReference>
<keyword evidence="1 4" id="KW-0489">Methyltransferase</keyword>
<evidence type="ECO:0000313" key="4">
    <source>
        <dbReference type="EMBL" id="TSJ39000.1"/>
    </source>
</evidence>
<dbReference type="PANTHER" id="PTHR43397">
    <property type="entry name" value="ERGOTHIONEINE BIOSYNTHESIS PROTEIN 1"/>
    <property type="match status" value="1"/>
</dbReference>
<dbReference type="InterPro" id="IPR029063">
    <property type="entry name" value="SAM-dependent_MTases_sf"/>
</dbReference>
<dbReference type="InterPro" id="IPR017804">
    <property type="entry name" value="MeTrfase_EgtD-like"/>
</dbReference>
<evidence type="ECO:0000313" key="5">
    <source>
        <dbReference type="Proteomes" id="UP000316008"/>
    </source>
</evidence>
<dbReference type="PANTHER" id="PTHR43397:SF1">
    <property type="entry name" value="ERGOTHIONEINE BIOSYNTHESIS PROTEIN 1"/>
    <property type="match status" value="1"/>
</dbReference>
<keyword evidence="2 4" id="KW-0808">Transferase</keyword>
<dbReference type="EC" id="2.1.1.44" evidence="4"/>
<dbReference type="InterPro" id="IPR019257">
    <property type="entry name" value="MeTrfase_dom"/>
</dbReference>
<comment type="caution">
    <text evidence="4">The sequence shown here is derived from an EMBL/GenBank/DDBJ whole genome shotgun (WGS) entry which is preliminary data.</text>
</comment>
<reference evidence="4 5" key="1">
    <citation type="submission" date="2019-07" db="EMBL/GenBank/DDBJ databases">
        <authorList>
            <person name="Huq M.A."/>
        </authorList>
    </citation>
    <scope>NUCLEOTIDE SEQUENCE [LARGE SCALE GENOMIC DNA]</scope>
    <source>
        <strain evidence="4 5">MAH-3</strain>
    </source>
</reference>
<dbReference type="PIRSF" id="PIRSF018005">
    <property type="entry name" value="UCP018005"/>
    <property type="match status" value="1"/>
</dbReference>
<dbReference type="InterPro" id="IPR035094">
    <property type="entry name" value="EgtD"/>
</dbReference>
<dbReference type="Gene3D" id="3.40.50.150">
    <property type="entry name" value="Vaccinia Virus protein VP39"/>
    <property type="match status" value="1"/>
</dbReference>
<evidence type="ECO:0000256" key="1">
    <source>
        <dbReference type="ARBA" id="ARBA00022603"/>
    </source>
</evidence>